<evidence type="ECO:0000313" key="5">
    <source>
        <dbReference type="Proteomes" id="UP001595632"/>
    </source>
</evidence>
<reference evidence="5" key="1">
    <citation type="journal article" date="2019" name="Int. J. Syst. Evol. Microbiol.">
        <title>The Global Catalogue of Microorganisms (GCM) 10K type strain sequencing project: providing services to taxonomists for standard genome sequencing and annotation.</title>
        <authorList>
            <consortium name="The Broad Institute Genomics Platform"/>
            <consortium name="The Broad Institute Genome Sequencing Center for Infectious Disease"/>
            <person name="Wu L."/>
            <person name="Ma J."/>
        </authorList>
    </citation>
    <scope>NUCLEOTIDE SEQUENCE [LARGE SCALE GENOMIC DNA]</scope>
    <source>
        <strain evidence="5">KCTC 52366</strain>
    </source>
</reference>
<dbReference type="InterPro" id="IPR011419">
    <property type="entry name" value="ATP12_ATP_synth-F1-assembly"/>
</dbReference>
<dbReference type="Gene3D" id="3.30.2180.10">
    <property type="entry name" value="ATP12-like"/>
    <property type="match status" value="1"/>
</dbReference>
<dbReference type="PANTHER" id="PTHR21013">
    <property type="entry name" value="ATP SYNTHASE MITOCHONDRIAL F1 COMPLEX ASSEMBLY FACTOR 2/ATP12 PROTEIN, MITOCHONDRIAL PRECURSOR"/>
    <property type="match status" value="1"/>
</dbReference>
<evidence type="ECO:0000313" key="4">
    <source>
        <dbReference type="EMBL" id="MFC3145605.1"/>
    </source>
</evidence>
<protein>
    <submittedName>
        <fullName evidence="4">ATP12 family chaperone protein</fullName>
    </submittedName>
</protein>
<keyword evidence="2" id="KW-0809">Transit peptide</keyword>
<dbReference type="InterPro" id="IPR023335">
    <property type="entry name" value="ATP12_ortho_dom_sf"/>
</dbReference>
<name>A0ABV7GVR6_9RHOB</name>
<dbReference type="Gene3D" id="1.10.3580.10">
    <property type="entry name" value="ATP12 ATPase"/>
    <property type="match status" value="1"/>
</dbReference>
<accession>A0ABV7GVR6</accession>
<dbReference type="PANTHER" id="PTHR21013:SF10">
    <property type="entry name" value="ATP SYNTHASE MITOCHONDRIAL F1 COMPLEX ASSEMBLY FACTOR 2"/>
    <property type="match status" value="1"/>
</dbReference>
<proteinExistence type="inferred from homology"/>
<evidence type="ECO:0000256" key="2">
    <source>
        <dbReference type="ARBA" id="ARBA00022946"/>
    </source>
</evidence>
<evidence type="ECO:0000256" key="3">
    <source>
        <dbReference type="ARBA" id="ARBA00023186"/>
    </source>
</evidence>
<gene>
    <name evidence="4" type="ORF">ACFOGP_22985</name>
</gene>
<dbReference type="EMBL" id="JBHRTB010000010">
    <property type="protein sequence ID" value="MFC3145605.1"/>
    <property type="molecule type" value="Genomic_DNA"/>
</dbReference>
<dbReference type="Pfam" id="PF07542">
    <property type="entry name" value="ATP12"/>
    <property type="match status" value="1"/>
</dbReference>
<keyword evidence="5" id="KW-1185">Reference proteome</keyword>
<comment type="similarity">
    <text evidence="1">Belongs to the ATP12 family.</text>
</comment>
<dbReference type="SUPFAM" id="SSF160909">
    <property type="entry name" value="ATP12-like"/>
    <property type="match status" value="1"/>
</dbReference>
<evidence type="ECO:0000256" key="1">
    <source>
        <dbReference type="ARBA" id="ARBA00008231"/>
    </source>
</evidence>
<comment type="caution">
    <text evidence="4">The sequence shown here is derived from an EMBL/GenBank/DDBJ whole genome shotgun (WGS) entry which is preliminary data.</text>
</comment>
<dbReference type="Proteomes" id="UP001595632">
    <property type="component" value="Unassembled WGS sequence"/>
</dbReference>
<dbReference type="InterPro" id="IPR042272">
    <property type="entry name" value="ATP12_ATP_synth-F1-assembly_N"/>
</dbReference>
<keyword evidence="3" id="KW-0143">Chaperone</keyword>
<organism evidence="4 5">
    <name type="scientific">Psychromarinibacter halotolerans</name>
    <dbReference type="NCBI Taxonomy" id="1775175"/>
    <lineage>
        <taxon>Bacteria</taxon>
        <taxon>Pseudomonadati</taxon>
        <taxon>Pseudomonadota</taxon>
        <taxon>Alphaproteobacteria</taxon>
        <taxon>Rhodobacterales</taxon>
        <taxon>Paracoccaceae</taxon>
        <taxon>Psychromarinibacter</taxon>
    </lineage>
</organism>
<dbReference type="RefSeq" id="WP_275632558.1">
    <property type="nucleotide sequence ID" value="NZ_JARGYD010000003.1"/>
</dbReference>
<sequence length="239" mass="26578">MTEWKARRFWKDVTVEPHAGGFGVRLDDRPVKTPGKADLAVPSRALADEIAAEWAAQDEVIAPLTMPFTRAANSAIEKVTPQRFEVAEMLAAYGDSDLTCYRADSPEGLVLRQSEAWDPLLDWAADTFGARLIPVEGVMHQPQPDAALSALSAEVHRMDPFELTGFHDLVSLSGSLVIGLAATRNLLPVEDLWERSRIDETWQAEQWGVDDEAAELAEAKRTDFLRAHRFFHLLSNECP</sequence>